<feature type="region of interest" description="Disordered" evidence="1">
    <location>
        <begin position="300"/>
        <end position="350"/>
    </location>
</feature>
<accession>A0A218Z5Z7</accession>
<comment type="caution">
    <text evidence="2">The sequence shown here is derived from an EMBL/GenBank/DDBJ whole genome shotgun (WGS) entry which is preliminary data.</text>
</comment>
<gene>
    <name evidence="2" type="ORF">B2J93_3523</name>
</gene>
<dbReference type="EMBL" id="MZNU01000204">
    <property type="protein sequence ID" value="OWP02943.1"/>
    <property type="molecule type" value="Genomic_DNA"/>
</dbReference>
<feature type="compositionally biased region" description="Pro residues" evidence="1">
    <location>
        <begin position="648"/>
        <end position="658"/>
    </location>
</feature>
<feature type="compositionally biased region" description="Basic and acidic residues" evidence="1">
    <location>
        <begin position="451"/>
        <end position="461"/>
    </location>
</feature>
<sequence>MQVVNTLLPTAHRNCIASPPVFIQNATDKGPGSCRISSKSNSATASISARVSIPSALFVSHLSGGASSAGSHLGGPDARVALSLRVGQQSIEPRFNDEGTDKGHPRRRPQSATSSQIHPAVPASRHCSCGGPPDYRLPDSRDSIFLTAISPGPTRLFAWVVGSPEASSKVDSGLGGSSSHLETSATADWRDTLEQGRANPRSDPPCIHNPTRPLSTRHSYLRSDTLLPASMSLDVAIQSVAFYVLSCSTCAKISHRRKAKQQARRERAEKHALETEQPGLYRHPSPFSTNPYWTEEIMMGPGPPTKKGGSKNGSQRVLNTARPGSSYAGSTAMSSETPSTTTAVTESSRLSGEGWNRRRYQREDEALWGHDIPGPGQKIMDAIAKAGSSAGRLLEGRLNKSGLREEESPSPYSLARNPPVNDLHPPVVSTAPASKDETRWMLQPPPPAKVMEGKERVDRKRAGSNGSSRRGNDGLPLGRQVTERLVDAKLQRGELPYAEARARTESKCKPHTQKQPRDQPLGGDRSVSLESPGASDVAMKRSKKPSPIFVPSSERSSRDMIEHIPLPSKPSQVSGTEMREQPSRPALTIILSSSNMSQQAKQEDDVPLFRELSGASDSAINVPAPSPSPSQRLSPSANAMPVTLPPVQAKPPSAPPSSVPARFDDAEPENQVPAN</sequence>
<feature type="compositionally biased region" description="Basic and acidic residues" evidence="1">
    <location>
        <begin position="94"/>
        <end position="103"/>
    </location>
</feature>
<dbReference type="AlphaFoldDB" id="A0A218Z5Z7"/>
<feature type="region of interest" description="Disordered" evidence="1">
    <location>
        <begin position="88"/>
        <end position="133"/>
    </location>
</feature>
<reference evidence="2 3" key="1">
    <citation type="submission" date="2017-04" db="EMBL/GenBank/DDBJ databases">
        <title>Draft genome sequence of Marssonina coronaria NL1: causal agent of apple blotch.</title>
        <authorList>
            <person name="Cheng Q."/>
        </authorList>
    </citation>
    <scope>NUCLEOTIDE SEQUENCE [LARGE SCALE GENOMIC DNA]</scope>
    <source>
        <strain evidence="2 3">NL1</strain>
    </source>
</reference>
<feature type="compositionally biased region" description="Basic and acidic residues" evidence="1">
    <location>
        <begin position="481"/>
        <end position="492"/>
    </location>
</feature>
<feature type="region of interest" description="Disordered" evidence="1">
    <location>
        <begin position="168"/>
        <end position="187"/>
    </location>
</feature>
<dbReference type="OrthoDB" id="506431at2759"/>
<dbReference type="InParanoid" id="A0A218Z5Z7"/>
<dbReference type="Proteomes" id="UP000242519">
    <property type="component" value="Unassembled WGS sequence"/>
</dbReference>
<evidence type="ECO:0000313" key="2">
    <source>
        <dbReference type="EMBL" id="OWP02943.1"/>
    </source>
</evidence>
<keyword evidence="3" id="KW-1185">Reference proteome</keyword>
<proteinExistence type="predicted"/>
<evidence type="ECO:0000313" key="3">
    <source>
        <dbReference type="Proteomes" id="UP000242519"/>
    </source>
</evidence>
<feature type="compositionally biased region" description="Polar residues" evidence="1">
    <location>
        <begin position="590"/>
        <end position="600"/>
    </location>
</feature>
<evidence type="ECO:0000256" key="1">
    <source>
        <dbReference type="SAM" id="MobiDB-lite"/>
    </source>
</evidence>
<feature type="compositionally biased region" description="Polar residues" evidence="1">
    <location>
        <begin position="177"/>
        <end position="186"/>
    </location>
</feature>
<protein>
    <submittedName>
        <fullName evidence="2">Uncharacterized protein</fullName>
    </submittedName>
</protein>
<name>A0A218Z5Z7_9HELO</name>
<feature type="compositionally biased region" description="Basic and acidic residues" evidence="1">
    <location>
        <begin position="396"/>
        <end position="407"/>
    </location>
</feature>
<organism evidence="2 3">
    <name type="scientific">Diplocarpon coronariae</name>
    <dbReference type="NCBI Taxonomy" id="2795749"/>
    <lineage>
        <taxon>Eukaryota</taxon>
        <taxon>Fungi</taxon>
        <taxon>Dikarya</taxon>
        <taxon>Ascomycota</taxon>
        <taxon>Pezizomycotina</taxon>
        <taxon>Leotiomycetes</taxon>
        <taxon>Helotiales</taxon>
        <taxon>Drepanopezizaceae</taxon>
        <taxon>Diplocarpon</taxon>
    </lineage>
</organism>
<feature type="region of interest" description="Disordered" evidence="1">
    <location>
        <begin position="195"/>
        <end position="215"/>
    </location>
</feature>
<feature type="region of interest" description="Disordered" evidence="1">
    <location>
        <begin position="396"/>
        <end position="675"/>
    </location>
</feature>
<feature type="compositionally biased region" description="Polar residues" evidence="1">
    <location>
        <begin position="327"/>
        <end position="350"/>
    </location>
</feature>